<dbReference type="EMBL" id="WBMO01000001">
    <property type="protein sequence ID" value="MDV2475720.1"/>
    <property type="molecule type" value="Genomic_DNA"/>
</dbReference>
<evidence type="ECO:0000313" key="1">
    <source>
        <dbReference type="EMBL" id="MDV2475720.1"/>
    </source>
</evidence>
<sequence length="98" mass="10501">MTTTQRRLLFVGHPGAAEVSQWTSVRDLASQLGWETTRRFSPDLVTFAIATDDVLEGVCTPSEASTLHDVTASSIPCMRAGDALARLFDSSDVSGSAR</sequence>
<reference evidence="1 2" key="1">
    <citation type="submission" date="2019-10" db="EMBL/GenBank/DDBJ databases">
        <title>Draft Genome Assembly of Rhodococcus zopfii DSM44189.</title>
        <authorList>
            <person name="Sutton J.M."/>
            <person name="Akob D.M."/>
            <person name="Bushman T.J."/>
        </authorList>
    </citation>
    <scope>NUCLEOTIDE SEQUENCE [LARGE SCALE GENOMIC DNA]</scope>
    <source>
        <strain evidence="1 2">DSM 44189</strain>
    </source>
</reference>
<name>A0ABU3WNZ7_9NOCA</name>
<proteinExistence type="predicted"/>
<accession>A0ABU3WNZ7</accession>
<comment type="caution">
    <text evidence="1">The sequence shown here is derived from an EMBL/GenBank/DDBJ whole genome shotgun (WGS) entry which is preliminary data.</text>
</comment>
<evidence type="ECO:0000313" key="2">
    <source>
        <dbReference type="Proteomes" id="UP001275440"/>
    </source>
</evidence>
<dbReference type="Proteomes" id="UP001275440">
    <property type="component" value="Unassembled WGS sequence"/>
</dbReference>
<organism evidence="1 2">
    <name type="scientific">Rhodococcus zopfii</name>
    <dbReference type="NCBI Taxonomy" id="43772"/>
    <lineage>
        <taxon>Bacteria</taxon>
        <taxon>Bacillati</taxon>
        <taxon>Actinomycetota</taxon>
        <taxon>Actinomycetes</taxon>
        <taxon>Mycobacteriales</taxon>
        <taxon>Nocardiaceae</taxon>
        <taxon>Rhodococcus</taxon>
    </lineage>
</organism>
<gene>
    <name evidence="1" type="ORF">F8M49_10645</name>
</gene>
<protein>
    <submittedName>
        <fullName evidence="1">Uncharacterized protein</fullName>
    </submittedName>
</protein>
<keyword evidence="2" id="KW-1185">Reference proteome</keyword>